<dbReference type="Proteomes" id="UP000286701">
    <property type="component" value="Unassembled WGS sequence"/>
</dbReference>
<reference evidence="1 2" key="1">
    <citation type="submission" date="2019-01" db="EMBL/GenBank/DDBJ databases">
        <title>Mucilaginibacter antarcticum sp. nov., isolated from antarctic soil.</title>
        <authorList>
            <person name="Yan Y.-Q."/>
            <person name="Du Z.-J."/>
        </authorList>
    </citation>
    <scope>NUCLEOTIDE SEQUENCE [LARGE SCALE GENOMIC DNA]</scope>
    <source>
        <strain evidence="1 2">F01003</strain>
    </source>
</reference>
<evidence type="ECO:0000313" key="1">
    <source>
        <dbReference type="EMBL" id="RWY57043.1"/>
    </source>
</evidence>
<dbReference type="EMBL" id="SBIW01000001">
    <property type="protein sequence ID" value="RWY57043.1"/>
    <property type="molecule type" value="Genomic_DNA"/>
</dbReference>
<dbReference type="AlphaFoldDB" id="A0A444MTQ8"/>
<accession>A0A444MTQ8</accession>
<name>A0A444MTQ8_9SPHI</name>
<sequence length="79" mass="8984">MEKLFKIRIDSVEFDSNQVDLIVSRIGKNEIDELALSKLKIQGLTSDPRNFNYSISGKDLYVEGWASQIQKSATAEFIM</sequence>
<protein>
    <submittedName>
        <fullName evidence="1">Uncharacterized protein</fullName>
    </submittedName>
</protein>
<organism evidence="1 2">
    <name type="scientific">Mucilaginibacter gilvus</name>
    <dbReference type="NCBI Taxonomy" id="2305909"/>
    <lineage>
        <taxon>Bacteria</taxon>
        <taxon>Pseudomonadati</taxon>
        <taxon>Bacteroidota</taxon>
        <taxon>Sphingobacteriia</taxon>
        <taxon>Sphingobacteriales</taxon>
        <taxon>Sphingobacteriaceae</taxon>
        <taxon>Mucilaginibacter</taxon>
    </lineage>
</organism>
<dbReference type="RefSeq" id="WP_128531550.1">
    <property type="nucleotide sequence ID" value="NZ_SBIW01000001.1"/>
</dbReference>
<evidence type="ECO:0000313" key="2">
    <source>
        <dbReference type="Proteomes" id="UP000286701"/>
    </source>
</evidence>
<keyword evidence="2" id="KW-1185">Reference proteome</keyword>
<proteinExistence type="predicted"/>
<gene>
    <name evidence="1" type="ORF">EPL05_00480</name>
</gene>
<comment type="caution">
    <text evidence="1">The sequence shown here is derived from an EMBL/GenBank/DDBJ whole genome shotgun (WGS) entry which is preliminary data.</text>
</comment>